<dbReference type="InterPro" id="IPR010586">
    <property type="entry name" value="T3SS_stator_protein"/>
</dbReference>
<comment type="caution">
    <text evidence="7">The sequence shown here is derived from an EMBL/GenBank/DDBJ whole genome shotgun (WGS) entry which is preliminary data.</text>
</comment>
<evidence type="ECO:0000313" key="8">
    <source>
        <dbReference type="Proteomes" id="UP001549320"/>
    </source>
</evidence>
<organism evidence="7 8">
    <name type="scientific">Ottowia thiooxydans</name>
    <dbReference type="NCBI Taxonomy" id="219182"/>
    <lineage>
        <taxon>Bacteria</taxon>
        <taxon>Pseudomonadati</taxon>
        <taxon>Pseudomonadota</taxon>
        <taxon>Betaproteobacteria</taxon>
        <taxon>Burkholderiales</taxon>
        <taxon>Comamonadaceae</taxon>
        <taxon>Ottowia</taxon>
    </lineage>
</organism>
<dbReference type="RefSeq" id="WP_354448775.1">
    <property type="nucleotide sequence ID" value="NZ_JBEPSH010000014.1"/>
</dbReference>
<evidence type="ECO:0000256" key="1">
    <source>
        <dbReference type="ARBA" id="ARBA00004496"/>
    </source>
</evidence>
<dbReference type="NCBIfam" id="TIGR02499">
    <property type="entry name" value="HrpE_YscL_not"/>
    <property type="match status" value="1"/>
</dbReference>
<keyword evidence="8" id="KW-1185">Reference proteome</keyword>
<dbReference type="PANTHER" id="PTHR34982">
    <property type="entry name" value="YOP PROTEINS TRANSLOCATION PROTEIN L"/>
    <property type="match status" value="1"/>
</dbReference>
<keyword evidence="2" id="KW-0813">Transport</keyword>
<name>A0ABV2QGQ6_9BURK</name>
<evidence type="ECO:0000256" key="6">
    <source>
        <dbReference type="ARBA" id="ARBA00040494"/>
    </source>
</evidence>
<evidence type="ECO:0000313" key="7">
    <source>
        <dbReference type="EMBL" id="MET4580102.1"/>
    </source>
</evidence>
<reference evidence="7 8" key="1">
    <citation type="submission" date="2024-06" db="EMBL/GenBank/DDBJ databases">
        <title>Sorghum-associated microbial communities from plants grown in Nebraska, USA.</title>
        <authorList>
            <person name="Schachtman D."/>
        </authorList>
    </citation>
    <scope>NUCLEOTIDE SEQUENCE [LARGE SCALE GENOMIC DNA]</scope>
    <source>
        <strain evidence="7 8">2709</strain>
    </source>
</reference>
<gene>
    <name evidence="7" type="ORF">ABIE13_005241</name>
</gene>
<comment type="subcellular location">
    <subcellularLocation>
        <location evidence="1">Cytoplasm</location>
    </subcellularLocation>
</comment>
<dbReference type="Proteomes" id="UP001549320">
    <property type="component" value="Unassembled WGS sequence"/>
</dbReference>
<proteinExistence type="inferred from homology"/>
<comment type="similarity">
    <text evidence="5">Belongs to the SctL stator family.</text>
</comment>
<evidence type="ECO:0000256" key="2">
    <source>
        <dbReference type="ARBA" id="ARBA00022448"/>
    </source>
</evidence>
<sequence>MAFVLPLASRDPLKPARQLQAHVAPGTQVLRAAEVNAWADAEAMLEAARAQADAIVAGANDAFEKERQRGYAEGVAEARMEQAEKMIDTVSRTVDYFAKVESDMVALVMAAVRKIIDDFDDEQRVVIVVKNALSVVRNQKQMTLRVNPRQVDAVRAHTNELLAAYPGVGYLDIVPDGRLDAEACILESEIGMVEASIEGQIAALQAAFQKVLGNRI</sequence>
<evidence type="ECO:0000256" key="5">
    <source>
        <dbReference type="ARBA" id="ARBA00024335"/>
    </source>
</evidence>
<dbReference type="InterPro" id="IPR051472">
    <property type="entry name" value="T3SS_Stator/FliH"/>
</dbReference>
<evidence type="ECO:0000256" key="4">
    <source>
        <dbReference type="ARBA" id="ARBA00022927"/>
    </source>
</evidence>
<keyword evidence="4" id="KW-0653">Protein transport</keyword>
<keyword evidence="3" id="KW-0963">Cytoplasm</keyword>
<dbReference type="EMBL" id="JBEPSH010000014">
    <property type="protein sequence ID" value="MET4580102.1"/>
    <property type="molecule type" value="Genomic_DNA"/>
</dbReference>
<evidence type="ECO:0000256" key="3">
    <source>
        <dbReference type="ARBA" id="ARBA00022490"/>
    </source>
</evidence>
<dbReference type="Pfam" id="PF06635">
    <property type="entry name" value="T3SS_SCTL"/>
    <property type="match status" value="1"/>
</dbReference>
<protein>
    <recommendedName>
        <fullName evidence="6">Type 3 secretion system stator protein</fullName>
    </recommendedName>
</protein>
<accession>A0ABV2QGQ6</accession>
<dbReference type="PANTHER" id="PTHR34982:SF4">
    <property type="entry name" value="TYPE 3 SECRETION SYSTEM STATOR PROTEIN"/>
    <property type="match status" value="1"/>
</dbReference>
<dbReference type="NCBIfam" id="NF005392">
    <property type="entry name" value="PRK06937.1"/>
    <property type="match status" value="1"/>
</dbReference>
<dbReference type="InterPro" id="IPR012842">
    <property type="entry name" value="T3SS_SctL/SctL2"/>
</dbReference>